<protein>
    <recommendedName>
        <fullName evidence="4">Transmembrane protein</fullName>
    </recommendedName>
</protein>
<sequence>MAATTIGRHARGFAVRCMARRMAEDVLWGLFEAQSSQPAQSVMKAEPRDPINTKHARETTLVVFLVILVLSLAFNATRSVGRHASSARLAVTTVLLDQTIMPNSVDSLNVAMDQQELDEAQPLKRTTEANEAAHVNVTMPMSALSRKGIFDGHAFYSPDLSSLMGAHLLNSFQFTSSRTGIYCVTAHGKGTNTSLKQTKGVQEDTISSDGLQDDAAEQPQGPTLAEVPGFANARPTRHAAVVATKRALVHWVGGILAITALHAARLEKWASHQLETVRMAVRAYVRVWRNVTRELRDLHSQDLQHFFAS</sequence>
<name>A0A7S3EVR1_9EUKA</name>
<feature type="transmembrane region" description="Helical" evidence="2">
    <location>
        <begin position="59"/>
        <end position="76"/>
    </location>
</feature>
<keyword evidence="2" id="KW-0812">Transmembrane</keyword>
<evidence type="ECO:0000256" key="1">
    <source>
        <dbReference type="SAM" id="MobiDB-lite"/>
    </source>
</evidence>
<evidence type="ECO:0008006" key="4">
    <source>
        <dbReference type="Google" id="ProtNLM"/>
    </source>
</evidence>
<keyword evidence="2" id="KW-0472">Membrane</keyword>
<dbReference type="EMBL" id="HBHX01016293">
    <property type="protein sequence ID" value="CAE0108450.1"/>
    <property type="molecule type" value="Transcribed_RNA"/>
</dbReference>
<keyword evidence="2" id="KW-1133">Transmembrane helix</keyword>
<evidence type="ECO:0000313" key="3">
    <source>
        <dbReference type="EMBL" id="CAE0108450.1"/>
    </source>
</evidence>
<accession>A0A7S3EVR1</accession>
<organism evidence="3">
    <name type="scientific">Haptolina ericina</name>
    <dbReference type="NCBI Taxonomy" id="156174"/>
    <lineage>
        <taxon>Eukaryota</taxon>
        <taxon>Haptista</taxon>
        <taxon>Haptophyta</taxon>
        <taxon>Prymnesiophyceae</taxon>
        <taxon>Prymnesiales</taxon>
        <taxon>Prymnesiaceae</taxon>
        <taxon>Haptolina</taxon>
    </lineage>
</organism>
<feature type="compositionally biased region" description="Polar residues" evidence="1">
    <location>
        <begin position="193"/>
        <end position="210"/>
    </location>
</feature>
<reference evidence="3" key="1">
    <citation type="submission" date="2021-01" db="EMBL/GenBank/DDBJ databases">
        <authorList>
            <person name="Corre E."/>
            <person name="Pelletier E."/>
            <person name="Niang G."/>
            <person name="Scheremetjew M."/>
            <person name="Finn R."/>
            <person name="Kale V."/>
            <person name="Holt S."/>
            <person name="Cochrane G."/>
            <person name="Meng A."/>
            <person name="Brown T."/>
            <person name="Cohen L."/>
        </authorList>
    </citation>
    <scope>NUCLEOTIDE SEQUENCE</scope>
    <source>
        <strain evidence="3">CCMP281</strain>
    </source>
</reference>
<proteinExistence type="predicted"/>
<evidence type="ECO:0000256" key="2">
    <source>
        <dbReference type="SAM" id="Phobius"/>
    </source>
</evidence>
<dbReference type="AlphaFoldDB" id="A0A7S3EVR1"/>
<gene>
    <name evidence="3" type="ORF">HERI1096_LOCUS9110</name>
</gene>
<feature type="region of interest" description="Disordered" evidence="1">
    <location>
        <begin position="193"/>
        <end position="221"/>
    </location>
</feature>